<dbReference type="AlphaFoldDB" id="A0AAV9V8Z1"/>
<organism evidence="3 4">
    <name type="scientific">Orbilia brochopaga</name>
    <dbReference type="NCBI Taxonomy" id="3140254"/>
    <lineage>
        <taxon>Eukaryota</taxon>
        <taxon>Fungi</taxon>
        <taxon>Dikarya</taxon>
        <taxon>Ascomycota</taxon>
        <taxon>Pezizomycotina</taxon>
        <taxon>Orbiliomycetes</taxon>
        <taxon>Orbiliales</taxon>
        <taxon>Orbiliaceae</taxon>
        <taxon>Orbilia</taxon>
    </lineage>
</organism>
<dbReference type="Gene3D" id="2.60.120.650">
    <property type="entry name" value="Cupin"/>
    <property type="match status" value="1"/>
</dbReference>
<comment type="caution">
    <text evidence="3">The sequence shown here is derived from an EMBL/GenBank/DDBJ whole genome shotgun (WGS) entry which is preliminary data.</text>
</comment>
<sequence length="587" mass="66296">MSSPNSEYIEQLIRGKLPDILQLLTHLIAEPQRTVVTDGDETVYVILDDANYNELIFAHQILYPHARAFYDLLSCWEEVIHLSEILPLITANTQLLRFAERQINVLQYAPTGGRWRIVYSYTAMLVAIGILLQLCLNPVDRRRPANGSSCREWSIQDVINHLDFALIKTGGWPATGEIHKLLKFVDEQLLPAIDPMHLAQANLWADGTTTAQANTSVDSNSRKSDETSLGYPGPEVRSLSIDEWQELYRKQEPVKLLGMLEHWPLFDTPTDSPATIPPAVSTTDNPTKTADGNAKSRTTRTSRWSSVSYLLLKTINGRRLVPVEIGETYTDPNLQQKIMTVRDYITNYLFTPPTNTQPKRDEHEKGRVFGYLAQHNLLSQIPALRDDVCVPEFIDFTRGILPTDKPSSPIPSDMGTLPAPLKDDGSVEEASGHRHADDSSKPDDTEEEEDSVKTTINAWFGPAGTVTPLHTDPYQNIFCQAVGRKYLRLYPPSASAELDPMGTDERGINMSNTSSIPVSWIKESADTYQGDKDSDQEQRRTRFQNAKYVEFLVEPGEAVFIPKGWWHYVEALERSFSFSVNFWWVDE</sequence>
<feature type="domain" description="JmjC" evidence="2">
    <location>
        <begin position="406"/>
        <end position="587"/>
    </location>
</feature>
<evidence type="ECO:0000313" key="4">
    <source>
        <dbReference type="Proteomes" id="UP001375240"/>
    </source>
</evidence>
<proteinExistence type="predicted"/>
<dbReference type="PANTHER" id="PTHR12461">
    <property type="entry name" value="HYPOXIA-INDUCIBLE FACTOR 1 ALPHA INHIBITOR-RELATED"/>
    <property type="match status" value="1"/>
</dbReference>
<evidence type="ECO:0000256" key="1">
    <source>
        <dbReference type="SAM" id="MobiDB-lite"/>
    </source>
</evidence>
<dbReference type="Proteomes" id="UP001375240">
    <property type="component" value="Unassembled WGS sequence"/>
</dbReference>
<feature type="region of interest" description="Disordered" evidence="1">
    <location>
        <begin position="401"/>
        <end position="452"/>
    </location>
</feature>
<dbReference type="SUPFAM" id="SSF51197">
    <property type="entry name" value="Clavaminate synthase-like"/>
    <property type="match status" value="1"/>
</dbReference>
<feature type="compositionally biased region" description="Polar residues" evidence="1">
    <location>
        <begin position="280"/>
        <end position="290"/>
    </location>
</feature>
<dbReference type="InterPro" id="IPR003347">
    <property type="entry name" value="JmjC_dom"/>
</dbReference>
<feature type="region of interest" description="Disordered" evidence="1">
    <location>
        <begin position="213"/>
        <end position="234"/>
    </location>
</feature>
<keyword evidence="4" id="KW-1185">Reference proteome</keyword>
<feature type="region of interest" description="Disordered" evidence="1">
    <location>
        <begin position="277"/>
        <end position="299"/>
    </location>
</feature>
<evidence type="ECO:0000313" key="3">
    <source>
        <dbReference type="EMBL" id="KAK6355480.1"/>
    </source>
</evidence>
<name>A0AAV9V8Z1_9PEZI</name>
<dbReference type="Pfam" id="PF13621">
    <property type="entry name" value="Cupin_8"/>
    <property type="match status" value="1"/>
</dbReference>
<evidence type="ECO:0000259" key="2">
    <source>
        <dbReference type="PROSITE" id="PS51184"/>
    </source>
</evidence>
<protein>
    <recommendedName>
        <fullName evidence="2">JmjC domain-containing protein</fullName>
    </recommendedName>
</protein>
<dbReference type="InterPro" id="IPR041667">
    <property type="entry name" value="Cupin_8"/>
</dbReference>
<feature type="compositionally biased region" description="Basic and acidic residues" evidence="1">
    <location>
        <begin position="421"/>
        <end position="443"/>
    </location>
</feature>
<dbReference type="PROSITE" id="PS51184">
    <property type="entry name" value="JMJC"/>
    <property type="match status" value="1"/>
</dbReference>
<reference evidence="3 4" key="1">
    <citation type="submission" date="2019-10" db="EMBL/GenBank/DDBJ databases">
        <authorList>
            <person name="Palmer J.M."/>
        </authorList>
    </citation>
    <scope>NUCLEOTIDE SEQUENCE [LARGE SCALE GENOMIC DNA]</scope>
    <source>
        <strain evidence="3 4">TWF696</strain>
    </source>
</reference>
<dbReference type="SMART" id="SM00558">
    <property type="entry name" value="JmjC"/>
    <property type="match status" value="1"/>
</dbReference>
<gene>
    <name evidence="3" type="ORF">TWF696_004577</name>
</gene>
<dbReference type="EMBL" id="JAVHNQ010000002">
    <property type="protein sequence ID" value="KAK6355480.1"/>
    <property type="molecule type" value="Genomic_DNA"/>
</dbReference>
<dbReference type="PANTHER" id="PTHR12461:SF101">
    <property type="entry name" value="TRNA WYBUTOSINE-SYNTHESIZING PROTEIN 4"/>
    <property type="match status" value="1"/>
</dbReference>
<accession>A0AAV9V8Z1</accession>